<proteinExistence type="predicted"/>
<feature type="signal peptide" evidence="1">
    <location>
        <begin position="1"/>
        <end position="25"/>
    </location>
</feature>
<evidence type="ECO:0000313" key="2">
    <source>
        <dbReference type="EMBL" id="TRY12699.1"/>
    </source>
</evidence>
<keyword evidence="3" id="KW-1185">Reference proteome</keyword>
<accession>A0A553JJT2</accession>
<comment type="caution">
    <text evidence="2">The sequence shown here is derived from an EMBL/GenBank/DDBJ whole genome shotgun (WGS) entry which is preliminary data.</text>
</comment>
<gene>
    <name evidence="2" type="ORF">FN961_19175</name>
</gene>
<name>A0A553JJT2_SHEHA</name>
<organism evidence="2 3">
    <name type="scientific">Shewanella hanedai</name>
    <name type="common">Alteromonas hanedai</name>
    <dbReference type="NCBI Taxonomy" id="25"/>
    <lineage>
        <taxon>Bacteria</taxon>
        <taxon>Pseudomonadati</taxon>
        <taxon>Pseudomonadota</taxon>
        <taxon>Gammaproteobacteria</taxon>
        <taxon>Alteromonadales</taxon>
        <taxon>Shewanellaceae</taxon>
        <taxon>Shewanella</taxon>
    </lineage>
</organism>
<evidence type="ECO:0000256" key="1">
    <source>
        <dbReference type="SAM" id="SignalP"/>
    </source>
</evidence>
<dbReference type="AlphaFoldDB" id="A0A553JJT2"/>
<reference evidence="3" key="1">
    <citation type="submission" date="2019-07" db="EMBL/GenBank/DDBJ databases">
        <title>Shewanella sp. YLB-08 draft genomic sequence.</title>
        <authorList>
            <person name="Yu L."/>
        </authorList>
    </citation>
    <scope>NUCLEOTIDE SEQUENCE [LARGE SCALE GENOMIC DNA]</scope>
    <source>
        <strain evidence="3">JCM 20706</strain>
    </source>
</reference>
<sequence>MKISRKIFNSIAAISILTCCSTANAAISDEGYFYSAKWTVSGTTFLKGAFSTLQTCNEHRTSAWSGSDGYIPDAAHAGCTYIYENEIGLANELYSLHIDPIFPILSDVERVAHVQKLKTIMEAYNVQQLSIELNNAISEARQNTNNY</sequence>
<dbReference type="RefSeq" id="WP_144041791.1">
    <property type="nucleotide sequence ID" value="NZ_BMPL01000027.1"/>
</dbReference>
<dbReference type="Proteomes" id="UP000318126">
    <property type="component" value="Unassembled WGS sequence"/>
</dbReference>
<dbReference type="EMBL" id="VKGK01000028">
    <property type="protein sequence ID" value="TRY12699.1"/>
    <property type="molecule type" value="Genomic_DNA"/>
</dbReference>
<evidence type="ECO:0008006" key="4">
    <source>
        <dbReference type="Google" id="ProtNLM"/>
    </source>
</evidence>
<protein>
    <recommendedName>
        <fullName evidence="4">DUF3015 domain-containing protein</fullName>
    </recommendedName>
</protein>
<feature type="chain" id="PRO_5021908008" description="DUF3015 domain-containing protein" evidence="1">
    <location>
        <begin position="26"/>
        <end position="147"/>
    </location>
</feature>
<keyword evidence="1" id="KW-0732">Signal</keyword>
<evidence type="ECO:0000313" key="3">
    <source>
        <dbReference type="Proteomes" id="UP000318126"/>
    </source>
</evidence>